<name>A0ABY6JKX5_9ENTR</name>
<evidence type="ECO:0000256" key="1">
    <source>
        <dbReference type="SAM" id="Phobius"/>
    </source>
</evidence>
<proteinExistence type="predicted"/>
<evidence type="ECO:0000313" key="3">
    <source>
        <dbReference type="Proteomes" id="UP001156318"/>
    </source>
</evidence>
<feature type="transmembrane region" description="Helical" evidence="1">
    <location>
        <begin position="16"/>
        <end position="35"/>
    </location>
</feature>
<organism evidence="2 3">
    <name type="scientific">Siccibacter colletis</name>
    <dbReference type="NCBI Taxonomy" id="1505757"/>
    <lineage>
        <taxon>Bacteria</taxon>
        <taxon>Pseudomonadati</taxon>
        <taxon>Pseudomonadota</taxon>
        <taxon>Gammaproteobacteria</taxon>
        <taxon>Enterobacterales</taxon>
        <taxon>Enterobacteriaceae</taxon>
        <taxon>Siccibacter</taxon>
    </lineage>
</organism>
<dbReference type="Proteomes" id="UP001156318">
    <property type="component" value="Chromosome"/>
</dbReference>
<protein>
    <submittedName>
        <fullName evidence="2">DUF2770 family protein</fullName>
    </submittedName>
</protein>
<evidence type="ECO:0000313" key="2">
    <source>
        <dbReference type="EMBL" id="UYU33276.1"/>
    </source>
</evidence>
<dbReference type="InterPro" id="IPR024494">
    <property type="entry name" value="DUF2770"/>
</dbReference>
<keyword evidence="3" id="KW-1185">Reference proteome</keyword>
<reference evidence="2 3" key="1">
    <citation type="submission" date="2021-05" db="EMBL/GenBank/DDBJ databases">
        <title>Isolation, identification, and the growth promoting effects of Pantoea dispersa strain YSD J2 from the aboveground leaves of Cyperus esculentus L.Var. Sativus.</title>
        <authorList>
            <person name="Wang S."/>
            <person name="Tang X.M."/>
            <person name="Huang Y.N."/>
        </authorList>
    </citation>
    <scope>NUCLEOTIDE SEQUENCE [LARGE SCALE GENOMIC DNA]</scope>
    <source>
        <strain evidence="3">YSD YN2</strain>
    </source>
</reference>
<accession>A0ABY6JKX5</accession>
<sequence length="37" mass="4453">MRRVIQFLINNVRQHLMLYIVLWVVLAILDIFLIATL</sequence>
<keyword evidence="1" id="KW-1133">Transmembrane helix</keyword>
<dbReference type="Pfam" id="PF10968">
    <property type="entry name" value="DUF2770"/>
    <property type="match status" value="1"/>
</dbReference>
<keyword evidence="1" id="KW-0812">Transmembrane</keyword>
<keyword evidence="1" id="KW-0472">Membrane</keyword>
<gene>
    <name evidence="2" type="ORF">KFZ77_07145</name>
</gene>
<dbReference type="RefSeq" id="WP_072001966.1">
    <property type="nucleotide sequence ID" value="NZ_CP074352.1"/>
</dbReference>
<dbReference type="EMBL" id="CP074352">
    <property type="protein sequence ID" value="UYU33276.1"/>
    <property type="molecule type" value="Genomic_DNA"/>
</dbReference>